<keyword evidence="2" id="KW-1185">Reference proteome</keyword>
<dbReference type="Proteomes" id="UP000178912">
    <property type="component" value="Unassembled WGS sequence"/>
</dbReference>
<dbReference type="AlphaFoldDB" id="A0A1E1LKE3"/>
<accession>A0A1E1LKE3</accession>
<name>A0A1E1LKE3_9HELO</name>
<organism evidence="1 2">
    <name type="scientific">Rhynchosporium agropyri</name>
    <dbReference type="NCBI Taxonomy" id="914238"/>
    <lineage>
        <taxon>Eukaryota</taxon>
        <taxon>Fungi</taxon>
        <taxon>Dikarya</taxon>
        <taxon>Ascomycota</taxon>
        <taxon>Pezizomycotina</taxon>
        <taxon>Leotiomycetes</taxon>
        <taxon>Helotiales</taxon>
        <taxon>Ploettnerulaceae</taxon>
        <taxon>Rhynchosporium</taxon>
    </lineage>
</organism>
<sequence length="128" mass="13882">MWTAKIPSRGRSNGILWANTSRNDKEQPTVLGLTFPCVRAMKLSKIKLHISIGDTESSSVTSALMSAPGSQSCAKTNADRTVDCKDYDTCELIINSGIGSCNVGQKTNGYGLGQRGSQLFVKYYRVVE</sequence>
<dbReference type="EMBL" id="FJUX01000134">
    <property type="protein sequence ID" value="CZT10957.1"/>
    <property type="molecule type" value="Genomic_DNA"/>
</dbReference>
<gene>
    <name evidence="1" type="ORF">RAG0_15272</name>
</gene>
<reference evidence="2" key="1">
    <citation type="submission" date="2016-03" db="EMBL/GenBank/DDBJ databases">
        <authorList>
            <person name="Guldener U."/>
        </authorList>
    </citation>
    <scope>NUCLEOTIDE SEQUENCE [LARGE SCALE GENOMIC DNA]</scope>
    <source>
        <strain evidence="2">04CH-RAC-A.6.1</strain>
    </source>
</reference>
<proteinExistence type="predicted"/>
<evidence type="ECO:0000313" key="2">
    <source>
        <dbReference type="Proteomes" id="UP000178912"/>
    </source>
</evidence>
<protein>
    <submittedName>
        <fullName evidence="1">Uncharacterized protein</fullName>
    </submittedName>
</protein>
<evidence type="ECO:0000313" key="1">
    <source>
        <dbReference type="EMBL" id="CZT10957.1"/>
    </source>
</evidence>